<protein>
    <submittedName>
        <fullName evidence="5">S-adenosyl-L-methionine-dependent methyltransferase</fullName>
    </submittedName>
</protein>
<dbReference type="GO" id="GO:0032259">
    <property type="term" value="P:methylation"/>
    <property type="evidence" value="ECO:0007669"/>
    <property type="project" value="UniProtKB-KW"/>
</dbReference>
<evidence type="ECO:0000313" key="6">
    <source>
        <dbReference type="Proteomes" id="UP000193144"/>
    </source>
</evidence>
<organism evidence="5 6">
    <name type="scientific">Clohesyomyces aquaticus</name>
    <dbReference type="NCBI Taxonomy" id="1231657"/>
    <lineage>
        <taxon>Eukaryota</taxon>
        <taxon>Fungi</taxon>
        <taxon>Dikarya</taxon>
        <taxon>Ascomycota</taxon>
        <taxon>Pezizomycotina</taxon>
        <taxon>Dothideomycetes</taxon>
        <taxon>Pleosporomycetidae</taxon>
        <taxon>Pleosporales</taxon>
        <taxon>Lindgomycetaceae</taxon>
        <taxon>Clohesyomyces</taxon>
    </lineage>
</organism>
<dbReference type="PANTHER" id="PTHR43667:SF1">
    <property type="entry name" value="CYCLOPROPANE-FATTY-ACYL-PHOSPHOLIPID SYNTHASE"/>
    <property type="match status" value="1"/>
</dbReference>
<sequence length="399" mass="45265">MTPKRASQALPRTGLVPLLIHLGIPGEIQMPHGKILPIGHGESTYRVVFRSPRSLRTPMTELGVGHAFVTGEIDIEGDISVLFAARTRLVDKVPLRQKLQFAFDFARTATSMNTKAIRQHYSYGDELYLTFIDKRFRFYSQGLFQSPNETIEEASEHKLESMFTGLGLRPGMRLLDIGGGWGGVTEYCGSRGVHVTTLTIAPDSAAYVQRLIDDNDYPGVVFLEDFLNHCPAKPYDHAVIYGVIEHIPNYRGFSKRIWPMLKPGGRLYLDASAAVEKYDVSGFSRDFIWRGTHTFMTLQDVTAELLYHGFEILEICRETKDYELTMLEWAKRLDAAKDEVVARWGEETYRIFRLFLWGGTHAFKTNALQAYHLLAERTSDPGPRPSIPRRTLQFVGSLR</sequence>
<gene>
    <name evidence="5" type="ORF">BCR34DRAFT_497494</name>
</gene>
<evidence type="ECO:0000313" key="5">
    <source>
        <dbReference type="EMBL" id="ORX96713.1"/>
    </source>
</evidence>
<dbReference type="GO" id="GO:0008168">
    <property type="term" value="F:methyltransferase activity"/>
    <property type="evidence" value="ECO:0007669"/>
    <property type="project" value="UniProtKB-KW"/>
</dbReference>
<dbReference type="PANTHER" id="PTHR43667">
    <property type="entry name" value="CYCLOPROPANE-FATTY-ACYL-PHOSPHOLIPID SYNTHASE"/>
    <property type="match status" value="1"/>
</dbReference>
<keyword evidence="3" id="KW-0949">S-adenosyl-L-methionine</keyword>
<keyword evidence="4" id="KW-0443">Lipid metabolism</keyword>
<evidence type="ECO:0000256" key="4">
    <source>
        <dbReference type="ARBA" id="ARBA00023098"/>
    </source>
</evidence>
<keyword evidence="2 5" id="KW-0808">Transferase</keyword>
<dbReference type="Gene3D" id="3.40.50.150">
    <property type="entry name" value="Vaccinia Virus protein VP39"/>
    <property type="match status" value="1"/>
</dbReference>
<dbReference type="OrthoDB" id="506498at2759"/>
<dbReference type="GO" id="GO:0006629">
    <property type="term" value="P:lipid metabolic process"/>
    <property type="evidence" value="ECO:0007669"/>
    <property type="project" value="UniProtKB-KW"/>
</dbReference>
<dbReference type="Proteomes" id="UP000193144">
    <property type="component" value="Unassembled WGS sequence"/>
</dbReference>
<keyword evidence="6" id="KW-1185">Reference proteome</keyword>
<accession>A0A1Y1YFN5</accession>
<name>A0A1Y1YFN5_9PLEO</name>
<dbReference type="InterPro" id="IPR050723">
    <property type="entry name" value="CFA/CMAS"/>
</dbReference>
<evidence type="ECO:0000256" key="1">
    <source>
        <dbReference type="ARBA" id="ARBA00022603"/>
    </source>
</evidence>
<evidence type="ECO:0000256" key="3">
    <source>
        <dbReference type="ARBA" id="ARBA00022691"/>
    </source>
</evidence>
<dbReference type="AlphaFoldDB" id="A0A1Y1YFN5"/>
<dbReference type="EMBL" id="MCFA01000249">
    <property type="protein sequence ID" value="ORX96713.1"/>
    <property type="molecule type" value="Genomic_DNA"/>
</dbReference>
<comment type="caution">
    <text evidence="5">The sequence shown here is derived from an EMBL/GenBank/DDBJ whole genome shotgun (WGS) entry which is preliminary data.</text>
</comment>
<proteinExistence type="predicted"/>
<dbReference type="SUPFAM" id="SSF53335">
    <property type="entry name" value="S-adenosyl-L-methionine-dependent methyltransferases"/>
    <property type="match status" value="1"/>
</dbReference>
<evidence type="ECO:0000256" key="2">
    <source>
        <dbReference type="ARBA" id="ARBA00022679"/>
    </source>
</evidence>
<dbReference type="Pfam" id="PF02353">
    <property type="entry name" value="CMAS"/>
    <property type="match status" value="1"/>
</dbReference>
<dbReference type="InterPro" id="IPR029063">
    <property type="entry name" value="SAM-dependent_MTases_sf"/>
</dbReference>
<dbReference type="STRING" id="1231657.A0A1Y1YFN5"/>
<reference evidence="5 6" key="1">
    <citation type="submission" date="2016-07" db="EMBL/GenBank/DDBJ databases">
        <title>Pervasive Adenine N6-methylation of Active Genes in Fungi.</title>
        <authorList>
            <consortium name="DOE Joint Genome Institute"/>
            <person name="Mondo S.J."/>
            <person name="Dannebaum R.O."/>
            <person name="Kuo R.C."/>
            <person name="Labutti K."/>
            <person name="Haridas S."/>
            <person name="Kuo A."/>
            <person name="Salamov A."/>
            <person name="Ahrendt S.R."/>
            <person name="Lipzen A."/>
            <person name="Sullivan W."/>
            <person name="Andreopoulos W.B."/>
            <person name="Clum A."/>
            <person name="Lindquist E."/>
            <person name="Daum C."/>
            <person name="Ramamoorthy G.K."/>
            <person name="Gryganskyi A."/>
            <person name="Culley D."/>
            <person name="Magnuson J.K."/>
            <person name="James T.Y."/>
            <person name="O'Malley M.A."/>
            <person name="Stajich J.E."/>
            <person name="Spatafora J.W."/>
            <person name="Visel A."/>
            <person name="Grigoriev I.V."/>
        </authorList>
    </citation>
    <scope>NUCLEOTIDE SEQUENCE [LARGE SCALE GENOMIC DNA]</scope>
    <source>
        <strain evidence="5 6">CBS 115471</strain>
    </source>
</reference>
<dbReference type="CDD" id="cd02440">
    <property type="entry name" value="AdoMet_MTases"/>
    <property type="match status" value="1"/>
</dbReference>
<keyword evidence="1 5" id="KW-0489">Methyltransferase</keyword>